<keyword evidence="3" id="KW-0677">Repeat</keyword>
<keyword evidence="4" id="KW-0547">Nucleotide-binding</keyword>
<evidence type="ECO:0000256" key="1">
    <source>
        <dbReference type="ARBA" id="ARBA00008894"/>
    </source>
</evidence>
<dbReference type="Pfam" id="PF23598">
    <property type="entry name" value="LRR_14"/>
    <property type="match status" value="1"/>
</dbReference>
<dbReference type="Gene3D" id="3.40.50.300">
    <property type="entry name" value="P-loop containing nucleotide triphosphate hydrolases"/>
    <property type="match status" value="1"/>
</dbReference>
<dbReference type="InterPro" id="IPR038005">
    <property type="entry name" value="RX-like_CC"/>
</dbReference>
<keyword evidence="13" id="KW-1185">Reference proteome</keyword>
<comment type="similarity">
    <text evidence="1">Belongs to the disease resistance NB-LRR family.</text>
</comment>
<dbReference type="InterPro" id="IPR032675">
    <property type="entry name" value="LRR_dom_sf"/>
</dbReference>
<dbReference type="InterPro" id="IPR042197">
    <property type="entry name" value="Apaf_helical"/>
</dbReference>
<evidence type="ECO:0000259" key="8">
    <source>
        <dbReference type="Pfam" id="PF00931"/>
    </source>
</evidence>
<dbReference type="Gene3D" id="1.20.5.4130">
    <property type="match status" value="1"/>
</dbReference>
<dbReference type="InterPro" id="IPR002182">
    <property type="entry name" value="NB-ARC"/>
</dbReference>
<dbReference type="InterPro" id="IPR041118">
    <property type="entry name" value="Rx_N"/>
</dbReference>
<gene>
    <name evidence="12" type="ORF">NCGR_LOCUS51389</name>
</gene>
<feature type="domain" description="Disease resistance N-terminal" evidence="9">
    <location>
        <begin position="12"/>
        <end position="100"/>
    </location>
</feature>
<accession>A0A811RDL7</accession>
<dbReference type="GO" id="GO:0009626">
    <property type="term" value="P:plant-type hypersensitive response"/>
    <property type="evidence" value="ECO:0007669"/>
    <property type="project" value="UniProtKB-ARBA"/>
</dbReference>
<keyword evidence="6 7" id="KW-0175">Coiled coil</keyword>
<evidence type="ECO:0000259" key="9">
    <source>
        <dbReference type="Pfam" id="PF18052"/>
    </source>
</evidence>
<feature type="domain" description="Disease resistance protein winged helix" evidence="10">
    <location>
        <begin position="422"/>
        <end position="493"/>
    </location>
</feature>
<evidence type="ECO:0000256" key="7">
    <source>
        <dbReference type="SAM" id="Coils"/>
    </source>
</evidence>
<dbReference type="GO" id="GO:0043531">
    <property type="term" value="F:ADP binding"/>
    <property type="evidence" value="ECO:0007669"/>
    <property type="project" value="InterPro"/>
</dbReference>
<dbReference type="Proteomes" id="UP000604825">
    <property type="component" value="Unassembled WGS sequence"/>
</dbReference>
<feature type="domain" description="Disease resistance R13L4/SHOC-2-like LRR" evidence="11">
    <location>
        <begin position="543"/>
        <end position="887"/>
    </location>
</feature>
<dbReference type="InterPro" id="IPR036388">
    <property type="entry name" value="WH-like_DNA-bd_sf"/>
</dbReference>
<name>A0A811RDL7_9POAL</name>
<dbReference type="Pfam" id="PF00931">
    <property type="entry name" value="NB-ARC"/>
    <property type="match status" value="1"/>
</dbReference>
<dbReference type="InterPro" id="IPR055414">
    <property type="entry name" value="LRR_R13L4/SHOC2-like"/>
</dbReference>
<evidence type="ECO:0000256" key="2">
    <source>
        <dbReference type="ARBA" id="ARBA00022614"/>
    </source>
</evidence>
<evidence type="ECO:0000313" key="13">
    <source>
        <dbReference type="Proteomes" id="UP000604825"/>
    </source>
</evidence>
<dbReference type="AlphaFoldDB" id="A0A811RDL7"/>
<dbReference type="PANTHER" id="PTHR23155:SF906">
    <property type="entry name" value="OS08G0205100 PROTEIN"/>
    <property type="match status" value="1"/>
</dbReference>
<dbReference type="GO" id="GO:0042742">
    <property type="term" value="P:defense response to bacterium"/>
    <property type="evidence" value="ECO:0007669"/>
    <property type="project" value="UniProtKB-ARBA"/>
</dbReference>
<keyword evidence="5" id="KW-0611">Plant defense</keyword>
<dbReference type="GO" id="GO:0002758">
    <property type="term" value="P:innate immune response-activating signaling pathway"/>
    <property type="evidence" value="ECO:0007669"/>
    <property type="project" value="UniProtKB-ARBA"/>
</dbReference>
<dbReference type="Gene3D" id="1.10.8.430">
    <property type="entry name" value="Helical domain of apoptotic protease-activating factors"/>
    <property type="match status" value="1"/>
</dbReference>
<dbReference type="SUPFAM" id="SSF52058">
    <property type="entry name" value="L domain-like"/>
    <property type="match status" value="1"/>
</dbReference>
<proteinExistence type="inferred from homology"/>
<dbReference type="Pfam" id="PF23559">
    <property type="entry name" value="WHD_DRP"/>
    <property type="match status" value="1"/>
</dbReference>
<keyword evidence="2" id="KW-0433">Leucine-rich repeat</keyword>
<dbReference type="Gene3D" id="1.10.10.10">
    <property type="entry name" value="Winged helix-like DNA-binding domain superfamily/Winged helix DNA-binding domain"/>
    <property type="match status" value="1"/>
</dbReference>
<dbReference type="Pfam" id="PF18052">
    <property type="entry name" value="Rx_N"/>
    <property type="match status" value="1"/>
</dbReference>
<dbReference type="InterPro" id="IPR027417">
    <property type="entry name" value="P-loop_NTPase"/>
</dbReference>
<reference evidence="12" key="1">
    <citation type="submission" date="2020-10" db="EMBL/GenBank/DDBJ databases">
        <authorList>
            <person name="Han B."/>
            <person name="Lu T."/>
            <person name="Zhao Q."/>
            <person name="Huang X."/>
            <person name="Zhao Y."/>
        </authorList>
    </citation>
    <scope>NUCLEOTIDE SEQUENCE</scope>
</reference>
<dbReference type="SUPFAM" id="SSF52540">
    <property type="entry name" value="P-loop containing nucleoside triphosphate hydrolases"/>
    <property type="match status" value="1"/>
</dbReference>
<evidence type="ECO:0000256" key="5">
    <source>
        <dbReference type="ARBA" id="ARBA00022821"/>
    </source>
</evidence>
<dbReference type="InterPro" id="IPR044974">
    <property type="entry name" value="Disease_R_plants"/>
</dbReference>
<dbReference type="FunFam" id="3.40.50.300:FF:001091">
    <property type="entry name" value="Probable disease resistance protein At1g61300"/>
    <property type="match status" value="1"/>
</dbReference>
<dbReference type="OrthoDB" id="605080at2759"/>
<evidence type="ECO:0000259" key="11">
    <source>
        <dbReference type="Pfam" id="PF23598"/>
    </source>
</evidence>
<protein>
    <submittedName>
        <fullName evidence="12">Uncharacterized protein</fullName>
    </submittedName>
</protein>
<dbReference type="EMBL" id="CAJGYO010000014">
    <property type="protein sequence ID" value="CAD6268084.1"/>
    <property type="molecule type" value="Genomic_DNA"/>
</dbReference>
<evidence type="ECO:0000256" key="4">
    <source>
        <dbReference type="ARBA" id="ARBA00022741"/>
    </source>
</evidence>
<evidence type="ECO:0000259" key="10">
    <source>
        <dbReference type="Pfam" id="PF23559"/>
    </source>
</evidence>
<dbReference type="CDD" id="cd14798">
    <property type="entry name" value="RX-CC_like"/>
    <property type="match status" value="1"/>
</dbReference>
<organism evidence="12 13">
    <name type="scientific">Miscanthus lutarioriparius</name>
    <dbReference type="NCBI Taxonomy" id="422564"/>
    <lineage>
        <taxon>Eukaryota</taxon>
        <taxon>Viridiplantae</taxon>
        <taxon>Streptophyta</taxon>
        <taxon>Embryophyta</taxon>
        <taxon>Tracheophyta</taxon>
        <taxon>Spermatophyta</taxon>
        <taxon>Magnoliopsida</taxon>
        <taxon>Liliopsida</taxon>
        <taxon>Poales</taxon>
        <taxon>Poaceae</taxon>
        <taxon>PACMAD clade</taxon>
        <taxon>Panicoideae</taxon>
        <taxon>Andropogonodae</taxon>
        <taxon>Andropogoneae</taxon>
        <taxon>Saccharinae</taxon>
        <taxon>Miscanthus</taxon>
    </lineage>
</organism>
<evidence type="ECO:0000256" key="6">
    <source>
        <dbReference type="ARBA" id="ARBA00023054"/>
    </source>
</evidence>
<dbReference type="FunFam" id="1.10.10.10:FF:000322">
    <property type="entry name" value="Probable disease resistance protein At1g63360"/>
    <property type="match status" value="1"/>
</dbReference>
<sequence length="911" mass="103698">MSGTMVSASTGAMNSLLGKLTALMGEEYGKLKGVRKEMKSMEEEFRSMKALLEKLADMDDLDAPAKEWRNQVRNMSYDIEDCIDDFTHHFEKNDATKGLVKKTARLLKKLRVRHQIASKIQEIKIRVEEVSKRRMRYKLDDYTSKPSYVPVDPRVLSIYAEAAGLVGMDIPTVELTALLMGQEQELTVASIVGFGGLGKTTLANQVYRKLEENFECRAFVTVSQKPDIPKLLNKMLIQIGGCVSHTSELDDVLKKITEQLQDKRYFIVIDDLWDSSAWKVIKCAFPANNCGSRVLTTTRIYSIAFACCCYSQHYVYNMRPLGEHDSRKLFFSRIFGSSDACLDVFEEFSADILKRCGGLPLAIISIASLLAGQSKMAWEYVWSSLGSMFEGNPCLEDMKHILDLSYRNLPHHLKTCLLYLGMYPEDSIINKDDLVRQWIAEGFVSRIHGLDEDVVAGSYFNELMNMSMIQPVNTDYNGEVLSCKVHDIMLDLIRVKSAEENFFDIIDDPQATMLSHKVCRASIQYNGAGHHVALTTLNGSLCQVRSVVAFTRVLLPSFQECKYLRVLLVEFKEARTHKMDLTSICGLFLLRYLKIVTDGDLELPNQFWGLQYLDTMVLESPMKLYIPSDIVRLCRLLHLIVPGGMVFQDGIGSLKFLRTLQEFDFSRSSLESFKSLDKLTNLRDLQLYYDRLDMDDMTMEALHTLLEGLPHCSNLKSFVINSHIRYFDWLGKLSGFPRHIQQLHLWGLWFPRIPKWIAQLHDLYNLELVVREVVPKDDGIGILAALPSLVHLWLVIKEEPEETVVIPSTFGTVVAFPALKHLKFCCPTPLLAFEAGALPRLQNLELRLTVAGWEEVFNWLEPAGINHLPAGIERIFLYCHRNLADKASFSSLKSLFHTHHPGVDLWLPSRI</sequence>
<comment type="caution">
    <text evidence="12">The sequence shown here is derived from an EMBL/GenBank/DDBJ whole genome shotgun (WGS) entry which is preliminary data.</text>
</comment>
<dbReference type="InterPro" id="IPR058922">
    <property type="entry name" value="WHD_DRP"/>
</dbReference>
<feature type="domain" description="NB-ARC" evidence="8">
    <location>
        <begin position="179"/>
        <end position="335"/>
    </location>
</feature>
<dbReference type="PANTHER" id="PTHR23155">
    <property type="entry name" value="DISEASE RESISTANCE PROTEIN RP"/>
    <property type="match status" value="1"/>
</dbReference>
<evidence type="ECO:0000313" key="12">
    <source>
        <dbReference type="EMBL" id="CAD6268084.1"/>
    </source>
</evidence>
<dbReference type="PRINTS" id="PR00364">
    <property type="entry name" value="DISEASERSIST"/>
</dbReference>
<feature type="coiled-coil region" evidence="7">
    <location>
        <begin position="31"/>
        <end position="58"/>
    </location>
</feature>
<evidence type="ECO:0000256" key="3">
    <source>
        <dbReference type="ARBA" id="ARBA00022737"/>
    </source>
</evidence>
<dbReference type="Gene3D" id="3.80.10.10">
    <property type="entry name" value="Ribonuclease Inhibitor"/>
    <property type="match status" value="1"/>
</dbReference>